<evidence type="ECO:0000313" key="1">
    <source>
        <dbReference type="EMBL" id="KZT55599.1"/>
    </source>
</evidence>
<evidence type="ECO:0000313" key="2">
    <source>
        <dbReference type="Proteomes" id="UP000076842"/>
    </source>
</evidence>
<dbReference type="Proteomes" id="UP000076842">
    <property type="component" value="Unassembled WGS sequence"/>
</dbReference>
<dbReference type="OrthoDB" id="2676448at2759"/>
<reference evidence="1 2" key="1">
    <citation type="journal article" date="2016" name="Mol. Biol. Evol.">
        <title>Comparative Genomics of Early-Diverging Mushroom-Forming Fungi Provides Insights into the Origins of Lignocellulose Decay Capabilities.</title>
        <authorList>
            <person name="Nagy L.G."/>
            <person name="Riley R."/>
            <person name="Tritt A."/>
            <person name="Adam C."/>
            <person name="Daum C."/>
            <person name="Floudas D."/>
            <person name="Sun H."/>
            <person name="Yadav J.S."/>
            <person name="Pangilinan J."/>
            <person name="Larsson K.H."/>
            <person name="Matsuura K."/>
            <person name="Barry K."/>
            <person name="Labutti K."/>
            <person name="Kuo R."/>
            <person name="Ohm R.A."/>
            <person name="Bhattacharya S.S."/>
            <person name="Shirouzu T."/>
            <person name="Yoshinaga Y."/>
            <person name="Martin F.M."/>
            <person name="Grigoriev I.V."/>
            <person name="Hibbett D.S."/>
        </authorList>
    </citation>
    <scope>NUCLEOTIDE SEQUENCE [LARGE SCALE GENOMIC DNA]</scope>
    <source>
        <strain evidence="1 2">HHB12733</strain>
    </source>
</reference>
<dbReference type="STRING" id="1353952.A0A165EVF0"/>
<keyword evidence="2" id="KW-1185">Reference proteome</keyword>
<gene>
    <name evidence="1" type="ORF">CALCODRAFT_437032</name>
</gene>
<dbReference type="AlphaFoldDB" id="A0A165EVF0"/>
<dbReference type="InParanoid" id="A0A165EVF0"/>
<sequence>MCCQYNHALDVLENWVVQHLFELEKFNLQGTGYAMCRAIAKAMDECCSAIQTALQKYNDLAQKLIPPWPKLNYDTVITMMWVLEFALLQFSKRNVQEEQWANHLVQEMMVQWHLLQCTKQEI</sequence>
<name>A0A165EVF0_9BASI</name>
<organism evidence="1 2">
    <name type="scientific">Calocera cornea HHB12733</name>
    <dbReference type="NCBI Taxonomy" id="1353952"/>
    <lineage>
        <taxon>Eukaryota</taxon>
        <taxon>Fungi</taxon>
        <taxon>Dikarya</taxon>
        <taxon>Basidiomycota</taxon>
        <taxon>Agaricomycotina</taxon>
        <taxon>Dacrymycetes</taxon>
        <taxon>Dacrymycetales</taxon>
        <taxon>Dacrymycetaceae</taxon>
        <taxon>Calocera</taxon>
    </lineage>
</organism>
<proteinExistence type="predicted"/>
<protein>
    <submittedName>
        <fullName evidence="1">Uncharacterized protein</fullName>
    </submittedName>
</protein>
<dbReference type="EMBL" id="KV423992">
    <property type="protein sequence ID" value="KZT55599.1"/>
    <property type="molecule type" value="Genomic_DNA"/>
</dbReference>
<accession>A0A165EVF0</accession>